<keyword evidence="5" id="KW-0863">Zinc-finger</keyword>
<dbReference type="SUPFAM" id="SSF57667">
    <property type="entry name" value="beta-beta-alpha zinc fingers"/>
    <property type="match status" value="1"/>
</dbReference>
<evidence type="ECO:0000313" key="11">
    <source>
        <dbReference type="Proteomes" id="UP001186944"/>
    </source>
</evidence>
<evidence type="ECO:0000313" key="10">
    <source>
        <dbReference type="EMBL" id="KAK3100028.1"/>
    </source>
</evidence>
<dbReference type="GO" id="GO:0000981">
    <property type="term" value="F:DNA-binding transcription factor activity, RNA polymerase II-specific"/>
    <property type="evidence" value="ECO:0007669"/>
    <property type="project" value="TreeGrafter"/>
</dbReference>
<evidence type="ECO:0000256" key="2">
    <source>
        <dbReference type="ARBA" id="ARBA00010831"/>
    </source>
</evidence>
<keyword evidence="11" id="KW-1185">Reference proteome</keyword>
<comment type="caution">
    <text evidence="10">The sequence shown here is derived from an EMBL/GenBank/DDBJ whole genome shotgun (WGS) entry which is preliminary data.</text>
</comment>
<dbReference type="PANTHER" id="PTHR45718">
    <property type="entry name" value="TRANSCRIPTIONAL ACTIVATOR CUBITUS INTERRUPTUS"/>
    <property type="match status" value="1"/>
</dbReference>
<feature type="region of interest" description="Disordered" evidence="9">
    <location>
        <begin position="1"/>
        <end position="79"/>
    </location>
</feature>
<keyword evidence="3" id="KW-0479">Metal-binding</keyword>
<evidence type="ECO:0008006" key="12">
    <source>
        <dbReference type="Google" id="ProtNLM"/>
    </source>
</evidence>
<dbReference type="GO" id="GO:0000978">
    <property type="term" value="F:RNA polymerase II cis-regulatory region sequence-specific DNA binding"/>
    <property type="evidence" value="ECO:0007669"/>
    <property type="project" value="TreeGrafter"/>
</dbReference>
<evidence type="ECO:0000256" key="8">
    <source>
        <dbReference type="ARBA" id="ARBA00023242"/>
    </source>
</evidence>
<comment type="similarity">
    <text evidence="2">Belongs to the GLI C2H2-type zinc-finger protein family.</text>
</comment>
<proteinExistence type="inferred from homology"/>
<evidence type="ECO:0000256" key="4">
    <source>
        <dbReference type="ARBA" id="ARBA00022737"/>
    </source>
</evidence>
<dbReference type="PANTHER" id="PTHR45718:SF8">
    <property type="entry name" value="GLIS FAMILY ZINC FINGER 2"/>
    <property type="match status" value="1"/>
</dbReference>
<comment type="subcellular location">
    <subcellularLocation>
        <location evidence="1">Nucleus</location>
    </subcellularLocation>
</comment>
<dbReference type="GO" id="GO:0005634">
    <property type="term" value="C:nucleus"/>
    <property type="evidence" value="ECO:0007669"/>
    <property type="project" value="UniProtKB-SubCell"/>
</dbReference>
<evidence type="ECO:0000256" key="3">
    <source>
        <dbReference type="ARBA" id="ARBA00022723"/>
    </source>
</evidence>
<accession>A0AA88Y7R1</accession>
<gene>
    <name evidence="10" type="ORF">FSP39_013647</name>
</gene>
<dbReference type="AlphaFoldDB" id="A0AA88Y7R1"/>
<evidence type="ECO:0000256" key="5">
    <source>
        <dbReference type="ARBA" id="ARBA00022771"/>
    </source>
</evidence>
<feature type="compositionally biased region" description="Polar residues" evidence="9">
    <location>
        <begin position="68"/>
        <end position="79"/>
    </location>
</feature>
<name>A0AA88Y7R1_PINIB</name>
<evidence type="ECO:0000256" key="6">
    <source>
        <dbReference type="ARBA" id="ARBA00022833"/>
    </source>
</evidence>
<dbReference type="GO" id="GO:0008270">
    <property type="term" value="F:zinc ion binding"/>
    <property type="evidence" value="ECO:0007669"/>
    <property type="project" value="UniProtKB-KW"/>
</dbReference>
<keyword evidence="6" id="KW-0862">Zinc</keyword>
<organism evidence="10 11">
    <name type="scientific">Pinctada imbricata</name>
    <name type="common">Atlantic pearl-oyster</name>
    <name type="synonym">Pinctada martensii</name>
    <dbReference type="NCBI Taxonomy" id="66713"/>
    <lineage>
        <taxon>Eukaryota</taxon>
        <taxon>Metazoa</taxon>
        <taxon>Spiralia</taxon>
        <taxon>Lophotrochozoa</taxon>
        <taxon>Mollusca</taxon>
        <taxon>Bivalvia</taxon>
        <taxon>Autobranchia</taxon>
        <taxon>Pteriomorphia</taxon>
        <taxon>Pterioida</taxon>
        <taxon>Pterioidea</taxon>
        <taxon>Pteriidae</taxon>
        <taxon>Pinctada</taxon>
    </lineage>
</organism>
<dbReference type="InterPro" id="IPR043359">
    <property type="entry name" value="GLI-like"/>
</dbReference>
<feature type="compositionally biased region" description="Polar residues" evidence="9">
    <location>
        <begin position="123"/>
        <end position="140"/>
    </location>
</feature>
<sequence length="201" mass="21665">MPGCNKRYTDPSSLRKHVRTHGHYFRSESDPTNSRSSCTNNNSTTHHTSLTSNTSNNSTANHLSLSSIPSTKNNQPTQLNGLASNSVVHQTIGPVLFSVHNLIQPVASNPLLSSALLTTGCSNPTRQSHTDNITNISPTSPFKLDLQAGKLSPDEDDKSHTDLDLQAGKLSPDQDGPLDLTTSPAERLDDSHVAFTCSLHM</sequence>
<feature type="compositionally biased region" description="Low complexity" evidence="9">
    <location>
        <begin position="32"/>
        <end position="67"/>
    </location>
</feature>
<keyword evidence="7" id="KW-0238">DNA-binding</keyword>
<feature type="region of interest" description="Disordered" evidence="9">
    <location>
        <begin position="123"/>
        <end position="185"/>
    </location>
</feature>
<feature type="compositionally biased region" description="Basic residues" evidence="9">
    <location>
        <begin position="14"/>
        <end position="24"/>
    </location>
</feature>
<dbReference type="EMBL" id="VSWD01000006">
    <property type="protein sequence ID" value="KAK3100028.1"/>
    <property type="molecule type" value="Genomic_DNA"/>
</dbReference>
<dbReference type="Proteomes" id="UP001186944">
    <property type="component" value="Unassembled WGS sequence"/>
</dbReference>
<evidence type="ECO:0000256" key="7">
    <source>
        <dbReference type="ARBA" id="ARBA00023125"/>
    </source>
</evidence>
<keyword evidence="4" id="KW-0677">Repeat</keyword>
<protein>
    <recommendedName>
        <fullName evidence="12">C2H2-type domain-containing protein</fullName>
    </recommendedName>
</protein>
<dbReference type="Gene3D" id="3.30.160.60">
    <property type="entry name" value="Classic Zinc Finger"/>
    <property type="match status" value="1"/>
</dbReference>
<evidence type="ECO:0000256" key="1">
    <source>
        <dbReference type="ARBA" id="ARBA00004123"/>
    </source>
</evidence>
<dbReference type="InterPro" id="IPR036236">
    <property type="entry name" value="Znf_C2H2_sf"/>
</dbReference>
<keyword evidence="8" id="KW-0539">Nucleus</keyword>
<evidence type="ECO:0000256" key="9">
    <source>
        <dbReference type="SAM" id="MobiDB-lite"/>
    </source>
</evidence>
<reference evidence="10" key="1">
    <citation type="submission" date="2019-08" db="EMBL/GenBank/DDBJ databases">
        <title>The improved chromosome-level genome for the pearl oyster Pinctada fucata martensii using PacBio sequencing and Hi-C.</title>
        <authorList>
            <person name="Zheng Z."/>
        </authorList>
    </citation>
    <scope>NUCLEOTIDE SEQUENCE</scope>
    <source>
        <strain evidence="10">ZZ-2019</strain>
        <tissue evidence="10">Adductor muscle</tissue>
    </source>
</reference>